<sequence length="331" mass="35696">MNESTIARPTSTGGPEQADAWLARLLSPECTREERAEFELWLARSPRHVDAYLEAETMHRLVAELGDDPLLRAAARRARREAGARTAGRRWGWIASGLAAALALVAGGALWLGRAPQPPAAEAFATVVGQQRSLVLADGTRVHLDTDSAIVARFGEDAREIEVERGRVQFTVAADPHRPFRVRAGAGTVEDIGTTFQVRREGADVSVGLIEGAVIVSGREGASARLAPGEQIAVDARGRVGTREAFDLEVASGWTRGELVFKRRRLDQLVAEMNRYSSTRLRLADAELGALTVSGVFHAGDQASLVAALRQGWGLQAERTGDGEIVLRKAR</sequence>
<dbReference type="PIRSF" id="PIRSF018266">
    <property type="entry name" value="FecR"/>
    <property type="match status" value="1"/>
</dbReference>
<dbReference type="RefSeq" id="WP_146471780.1">
    <property type="nucleotide sequence ID" value="NZ_BNCF01000001.1"/>
</dbReference>
<comment type="caution">
    <text evidence="4">The sequence shown here is derived from an EMBL/GenBank/DDBJ whole genome shotgun (WGS) entry which is preliminary data.</text>
</comment>
<keyword evidence="1" id="KW-1133">Transmembrane helix</keyword>
<dbReference type="Pfam" id="PF16220">
    <property type="entry name" value="DUF4880"/>
    <property type="match status" value="1"/>
</dbReference>
<evidence type="ECO:0000313" key="5">
    <source>
        <dbReference type="Proteomes" id="UP000636453"/>
    </source>
</evidence>
<feature type="transmembrane region" description="Helical" evidence="1">
    <location>
        <begin position="91"/>
        <end position="112"/>
    </location>
</feature>
<evidence type="ECO:0000259" key="2">
    <source>
        <dbReference type="Pfam" id="PF04773"/>
    </source>
</evidence>
<gene>
    <name evidence="4" type="ORF">GCM10007167_01400</name>
</gene>
<name>A0A918YV36_9GAMM</name>
<organism evidence="4 5">
    <name type="scientific">Vulcaniibacterium thermophilum</name>
    <dbReference type="NCBI Taxonomy" id="1169913"/>
    <lineage>
        <taxon>Bacteria</taxon>
        <taxon>Pseudomonadati</taxon>
        <taxon>Pseudomonadota</taxon>
        <taxon>Gammaproteobacteria</taxon>
        <taxon>Lysobacterales</taxon>
        <taxon>Lysobacteraceae</taxon>
        <taxon>Vulcaniibacterium</taxon>
    </lineage>
</organism>
<keyword evidence="1" id="KW-0472">Membrane</keyword>
<dbReference type="EMBL" id="BNCF01000001">
    <property type="protein sequence ID" value="GHE25092.1"/>
    <property type="molecule type" value="Genomic_DNA"/>
</dbReference>
<proteinExistence type="predicted"/>
<reference evidence="4" key="1">
    <citation type="journal article" date="2014" name="Int. J. Syst. Evol. Microbiol.">
        <title>Complete genome sequence of Corynebacterium casei LMG S-19264T (=DSM 44701T), isolated from a smear-ripened cheese.</title>
        <authorList>
            <consortium name="US DOE Joint Genome Institute (JGI-PGF)"/>
            <person name="Walter F."/>
            <person name="Albersmeier A."/>
            <person name="Kalinowski J."/>
            <person name="Ruckert C."/>
        </authorList>
    </citation>
    <scope>NUCLEOTIDE SEQUENCE</scope>
    <source>
        <strain evidence="4">KCTC 32020</strain>
    </source>
</reference>
<dbReference type="AlphaFoldDB" id="A0A918YV36"/>
<keyword evidence="1" id="KW-0812">Transmembrane</keyword>
<dbReference type="PANTHER" id="PTHR30273">
    <property type="entry name" value="PERIPLASMIC SIGNAL SENSOR AND SIGMA FACTOR ACTIVATOR FECR-RELATED"/>
    <property type="match status" value="1"/>
</dbReference>
<evidence type="ECO:0000259" key="3">
    <source>
        <dbReference type="Pfam" id="PF16220"/>
    </source>
</evidence>
<keyword evidence="5" id="KW-1185">Reference proteome</keyword>
<dbReference type="InterPro" id="IPR012373">
    <property type="entry name" value="Ferrdict_sens_TM"/>
</dbReference>
<dbReference type="PANTHER" id="PTHR30273:SF2">
    <property type="entry name" value="PROTEIN FECR"/>
    <property type="match status" value="1"/>
</dbReference>
<dbReference type="Pfam" id="PF04773">
    <property type="entry name" value="FecR"/>
    <property type="match status" value="1"/>
</dbReference>
<dbReference type="Gene3D" id="2.60.120.1440">
    <property type="match status" value="1"/>
</dbReference>
<dbReference type="Proteomes" id="UP000636453">
    <property type="component" value="Unassembled WGS sequence"/>
</dbReference>
<dbReference type="InterPro" id="IPR032623">
    <property type="entry name" value="FecR_N"/>
</dbReference>
<evidence type="ECO:0000313" key="4">
    <source>
        <dbReference type="EMBL" id="GHE25092.1"/>
    </source>
</evidence>
<dbReference type="OrthoDB" id="9771237at2"/>
<protein>
    <submittedName>
        <fullName evidence="4">Iron dicitrate transporter FecR</fullName>
    </submittedName>
</protein>
<reference evidence="4" key="2">
    <citation type="submission" date="2020-09" db="EMBL/GenBank/DDBJ databases">
        <authorList>
            <person name="Sun Q."/>
            <person name="Kim S."/>
        </authorList>
    </citation>
    <scope>NUCLEOTIDE SEQUENCE</scope>
    <source>
        <strain evidence="4">KCTC 32020</strain>
    </source>
</reference>
<feature type="domain" description="FecR N-terminal" evidence="3">
    <location>
        <begin position="16"/>
        <end position="57"/>
    </location>
</feature>
<dbReference type="GO" id="GO:0016989">
    <property type="term" value="F:sigma factor antagonist activity"/>
    <property type="evidence" value="ECO:0007669"/>
    <property type="project" value="TreeGrafter"/>
</dbReference>
<dbReference type="InterPro" id="IPR006860">
    <property type="entry name" value="FecR"/>
</dbReference>
<evidence type="ECO:0000256" key="1">
    <source>
        <dbReference type="SAM" id="Phobius"/>
    </source>
</evidence>
<feature type="domain" description="FecR protein" evidence="2">
    <location>
        <begin position="125"/>
        <end position="214"/>
    </location>
</feature>
<accession>A0A918YV36</accession>